<dbReference type="EMBL" id="SDMP01000001">
    <property type="protein sequence ID" value="RYR75655.1"/>
    <property type="molecule type" value="Genomic_DNA"/>
</dbReference>
<keyword evidence="2" id="KW-1133">Transmembrane helix</keyword>
<dbReference type="Proteomes" id="UP000289738">
    <property type="component" value="Chromosome A01"/>
</dbReference>
<feature type="transmembrane region" description="Helical" evidence="2">
    <location>
        <begin position="57"/>
        <end position="77"/>
    </location>
</feature>
<sequence>MNGLRGERAPLLEAERGGRGKRDGASEDQVSDLEHGDGVPAANVGFFRVFSLAKPEAGNLVIGTGALLIAATSSILVQKYGGKIIDIVSGDLRTQEQRDAALNAVKNTIIEIFLIVFLGYEPCLITLALFNLHSTSGLAIFFC</sequence>
<accession>A0A445EJK5</accession>
<gene>
    <name evidence="3" type="ORF">Ahy_A01g000228</name>
</gene>
<comment type="caution">
    <text evidence="3">The sequence shown here is derived from an EMBL/GenBank/DDBJ whole genome shotgun (WGS) entry which is preliminary data.</text>
</comment>
<evidence type="ECO:0000313" key="3">
    <source>
        <dbReference type="EMBL" id="RYR75655.1"/>
    </source>
</evidence>
<evidence type="ECO:0000256" key="2">
    <source>
        <dbReference type="SAM" id="Phobius"/>
    </source>
</evidence>
<dbReference type="AlphaFoldDB" id="A0A445EJK5"/>
<proteinExistence type="predicted"/>
<feature type="compositionally biased region" description="Basic and acidic residues" evidence="1">
    <location>
        <begin position="1"/>
        <end position="25"/>
    </location>
</feature>
<keyword evidence="4" id="KW-1185">Reference proteome</keyword>
<protein>
    <submittedName>
        <fullName evidence="3">Uncharacterized protein</fullName>
    </submittedName>
</protein>
<keyword evidence="2" id="KW-0472">Membrane</keyword>
<evidence type="ECO:0000256" key="1">
    <source>
        <dbReference type="SAM" id="MobiDB-lite"/>
    </source>
</evidence>
<feature type="transmembrane region" description="Helical" evidence="2">
    <location>
        <begin position="112"/>
        <end position="132"/>
    </location>
</feature>
<name>A0A445EJK5_ARAHY</name>
<organism evidence="3 4">
    <name type="scientific">Arachis hypogaea</name>
    <name type="common">Peanut</name>
    <dbReference type="NCBI Taxonomy" id="3818"/>
    <lineage>
        <taxon>Eukaryota</taxon>
        <taxon>Viridiplantae</taxon>
        <taxon>Streptophyta</taxon>
        <taxon>Embryophyta</taxon>
        <taxon>Tracheophyta</taxon>
        <taxon>Spermatophyta</taxon>
        <taxon>Magnoliopsida</taxon>
        <taxon>eudicotyledons</taxon>
        <taxon>Gunneridae</taxon>
        <taxon>Pentapetalae</taxon>
        <taxon>rosids</taxon>
        <taxon>fabids</taxon>
        <taxon>Fabales</taxon>
        <taxon>Fabaceae</taxon>
        <taxon>Papilionoideae</taxon>
        <taxon>50 kb inversion clade</taxon>
        <taxon>dalbergioids sensu lato</taxon>
        <taxon>Dalbergieae</taxon>
        <taxon>Pterocarpus clade</taxon>
        <taxon>Arachis</taxon>
    </lineage>
</organism>
<feature type="region of interest" description="Disordered" evidence="1">
    <location>
        <begin position="1"/>
        <end position="36"/>
    </location>
</feature>
<evidence type="ECO:0000313" key="4">
    <source>
        <dbReference type="Proteomes" id="UP000289738"/>
    </source>
</evidence>
<keyword evidence="2" id="KW-0812">Transmembrane</keyword>
<reference evidence="3 4" key="1">
    <citation type="submission" date="2019-01" db="EMBL/GenBank/DDBJ databases">
        <title>Sequencing of cultivated peanut Arachis hypogaea provides insights into genome evolution and oil improvement.</title>
        <authorList>
            <person name="Chen X."/>
        </authorList>
    </citation>
    <scope>NUCLEOTIDE SEQUENCE [LARGE SCALE GENOMIC DNA]</scope>
    <source>
        <strain evidence="4">cv. Fuhuasheng</strain>
        <tissue evidence="3">Leaves</tissue>
    </source>
</reference>